<dbReference type="AlphaFoldDB" id="X1RW29"/>
<reference evidence="1" key="1">
    <citation type="journal article" date="2014" name="Front. Microbiol.">
        <title>High frequency of phylogenetically diverse reductive dehalogenase-homologous genes in deep subseafloor sedimentary metagenomes.</title>
        <authorList>
            <person name="Kawai M."/>
            <person name="Futagami T."/>
            <person name="Toyoda A."/>
            <person name="Takaki Y."/>
            <person name="Nishi S."/>
            <person name="Hori S."/>
            <person name="Arai W."/>
            <person name="Tsubouchi T."/>
            <person name="Morono Y."/>
            <person name="Uchiyama I."/>
            <person name="Ito T."/>
            <person name="Fujiyama A."/>
            <person name="Inagaki F."/>
            <person name="Takami H."/>
        </authorList>
    </citation>
    <scope>NUCLEOTIDE SEQUENCE</scope>
    <source>
        <strain evidence="1">Expedition CK06-06</strain>
    </source>
</reference>
<dbReference type="EMBL" id="BARW01005981">
    <property type="protein sequence ID" value="GAI84947.1"/>
    <property type="molecule type" value="Genomic_DNA"/>
</dbReference>
<accession>X1RW29</accession>
<sequence>MRKEKLGSMGKIVIKTLKEHGELGFRKLFRKVSQPKPEKYYERIGSMESLNTTLKSLVGGA</sequence>
<organism evidence="1">
    <name type="scientific">marine sediment metagenome</name>
    <dbReference type="NCBI Taxonomy" id="412755"/>
    <lineage>
        <taxon>unclassified sequences</taxon>
        <taxon>metagenomes</taxon>
        <taxon>ecological metagenomes</taxon>
    </lineage>
</organism>
<name>X1RW29_9ZZZZ</name>
<proteinExistence type="predicted"/>
<comment type="caution">
    <text evidence="1">The sequence shown here is derived from an EMBL/GenBank/DDBJ whole genome shotgun (WGS) entry which is preliminary data.</text>
</comment>
<protein>
    <submittedName>
        <fullName evidence="1">Uncharacterized protein</fullName>
    </submittedName>
</protein>
<evidence type="ECO:0000313" key="1">
    <source>
        <dbReference type="EMBL" id="GAI84947.1"/>
    </source>
</evidence>
<gene>
    <name evidence="1" type="ORF">S12H4_12494</name>
</gene>